<evidence type="ECO:0000259" key="1">
    <source>
        <dbReference type="Pfam" id="PF00169"/>
    </source>
</evidence>
<dbReference type="OMA" id="EYENRPQ"/>
<evidence type="ECO:0000313" key="3">
    <source>
        <dbReference type="Proteomes" id="UP000472269"/>
    </source>
</evidence>
<keyword evidence="3" id="KW-1185">Reference proteome</keyword>
<feature type="domain" description="PH" evidence="1">
    <location>
        <begin position="21"/>
        <end position="74"/>
    </location>
</feature>
<dbReference type="Pfam" id="PF00169">
    <property type="entry name" value="PH"/>
    <property type="match status" value="1"/>
</dbReference>
<dbReference type="InterPro" id="IPR011993">
    <property type="entry name" value="PH-like_dom_sf"/>
</dbReference>
<dbReference type="SUPFAM" id="SSF50729">
    <property type="entry name" value="PH domain-like"/>
    <property type="match status" value="1"/>
</dbReference>
<dbReference type="PANTHER" id="PTHR12092:SF2">
    <property type="entry name" value="PLECKSTRIN-2"/>
    <property type="match status" value="1"/>
</dbReference>
<accession>A0A663MNE1</accession>
<sequence>MYSGITQEAFNISLCLGHIVRNWKVRWFVLLQDKLLYYKIEGGKKEPSPKGRILLDGCTITCPCLEYENRPQCNQDKQ</sequence>
<protein>
    <recommendedName>
        <fullName evidence="1">PH domain-containing protein</fullName>
    </recommendedName>
</protein>
<dbReference type="Gene3D" id="2.30.29.30">
    <property type="entry name" value="Pleckstrin-homology domain (PH domain)/Phosphotyrosine-binding domain (PTB)"/>
    <property type="match status" value="1"/>
</dbReference>
<proteinExistence type="predicted"/>
<name>A0A663MNE1_ATHCN</name>
<dbReference type="GO" id="GO:0030036">
    <property type="term" value="P:actin cytoskeleton organization"/>
    <property type="evidence" value="ECO:0007669"/>
    <property type="project" value="TreeGrafter"/>
</dbReference>
<evidence type="ECO:0000313" key="2">
    <source>
        <dbReference type="Ensembl" id="ENSACUP00000013327.1"/>
    </source>
</evidence>
<dbReference type="InterPro" id="IPR001849">
    <property type="entry name" value="PH_domain"/>
</dbReference>
<dbReference type="Ensembl" id="ENSACUT00000014217.1">
    <property type="protein sequence ID" value="ENSACUP00000013327.1"/>
    <property type="gene ID" value="ENSACUG00000008990.1"/>
</dbReference>
<dbReference type="PANTHER" id="PTHR12092">
    <property type="entry name" value="PLECKSTRIN"/>
    <property type="match status" value="1"/>
</dbReference>
<reference evidence="2" key="2">
    <citation type="submission" date="2025-09" db="UniProtKB">
        <authorList>
            <consortium name="Ensembl"/>
        </authorList>
    </citation>
    <scope>IDENTIFICATION</scope>
</reference>
<dbReference type="InterPro" id="IPR037370">
    <property type="entry name" value="Pleckstrin"/>
</dbReference>
<dbReference type="AlphaFoldDB" id="A0A663MNE1"/>
<organism evidence="2 3">
    <name type="scientific">Athene cunicularia</name>
    <name type="common">Burrowing owl</name>
    <name type="synonym">Speotyto cunicularia</name>
    <dbReference type="NCBI Taxonomy" id="194338"/>
    <lineage>
        <taxon>Eukaryota</taxon>
        <taxon>Metazoa</taxon>
        <taxon>Chordata</taxon>
        <taxon>Craniata</taxon>
        <taxon>Vertebrata</taxon>
        <taxon>Euteleostomi</taxon>
        <taxon>Archelosauria</taxon>
        <taxon>Archosauria</taxon>
        <taxon>Dinosauria</taxon>
        <taxon>Saurischia</taxon>
        <taxon>Theropoda</taxon>
        <taxon>Coelurosauria</taxon>
        <taxon>Aves</taxon>
        <taxon>Neognathae</taxon>
        <taxon>Neoaves</taxon>
        <taxon>Telluraves</taxon>
        <taxon>Strigiformes</taxon>
        <taxon>Strigidae</taxon>
        <taxon>Athene</taxon>
    </lineage>
</organism>
<dbReference type="GO" id="GO:0005886">
    <property type="term" value="C:plasma membrane"/>
    <property type="evidence" value="ECO:0007669"/>
    <property type="project" value="TreeGrafter"/>
</dbReference>
<dbReference type="Proteomes" id="UP000472269">
    <property type="component" value="Unplaced"/>
</dbReference>
<reference evidence="2" key="1">
    <citation type="submission" date="2025-08" db="UniProtKB">
        <authorList>
            <consortium name="Ensembl"/>
        </authorList>
    </citation>
    <scope>IDENTIFICATION</scope>
</reference>